<proteinExistence type="predicted"/>
<name>A0A0A5GL62_9BACI</name>
<evidence type="ECO:0008006" key="3">
    <source>
        <dbReference type="Google" id="ProtNLM"/>
    </source>
</evidence>
<dbReference type="AlphaFoldDB" id="A0A0A5GL62"/>
<keyword evidence="2" id="KW-1185">Reference proteome</keyword>
<dbReference type="InterPro" id="IPR015947">
    <property type="entry name" value="PUA-like_sf"/>
</dbReference>
<sequence>MTMPLTMEWTITTEGKEKRVQEKENTFTLTLQGYQVFPLEQELHVYRYSQDEHVGKAQVKELHWAKGKTTITYQLISLYSVN</sequence>
<dbReference type="eggNOG" id="ENOG5032SFQ">
    <property type="taxonomic scope" value="Bacteria"/>
</dbReference>
<comment type="caution">
    <text evidence="1">The sequence shown here is derived from an EMBL/GenBank/DDBJ whole genome shotgun (WGS) entry which is preliminary data.</text>
</comment>
<dbReference type="Pfam" id="PF10763">
    <property type="entry name" value="DUF2584"/>
    <property type="match status" value="1"/>
</dbReference>
<dbReference type="SUPFAM" id="SSF88697">
    <property type="entry name" value="PUA domain-like"/>
    <property type="match status" value="1"/>
</dbReference>
<dbReference type="EMBL" id="AVPE01000008">
    <property type="protein sequence ID" value="KGX91953.1"/>
    <property type="molecule type" value="Genomic_DNA"/>
</dbReference>
<dbReference type="OrthoDB" id="2361576at2"/>
<protein>
    <recommendedName>
        <fullName evidence="3">DUF2584 domain-containing protein</fullName>
    </recommendedName>
</protein>
<gene>
    <name evidence="1" type="ORF">N781_02655</name>
</gene>
<accession>A0A0A5GL62</accession>
<dbReference type="InterPro" id="IPR019699">
    <property type="entry name" value="DUF2584"/>
</dbReference>
<dbReference type="STRING" id="1385510.GCA_000425205_00605"/>
<dbReference type="Proteomes" id="UP000030528">
    <property type="component" value="Unassembled WGS sequence"/>
</dbReference>
<evidence type="ECO:0000313" key="2">
    <source>
        <dbReference type="Proteomes" id="UP000030528"/>
    </source>
</evidence>
<dbReference type="RefSeq" id="WP_026799389.1">
    <property type="nucleotide sequence ID" value="NZ_AULI01000002.1"/>
</dbReference>
<evidence type="ECO:0000313" key="1">
    <source>
        <dbReference type="EMBL" id="KGX91953.1"/>
    </source>
</evidence>
<organism evidence="1 2">
    <name type="scientific">Pontibacillus halophilus JSM 076056 = DSM 19796</name>
    <dbReference type="NCBI Taxonomy" id="1385510"/>
    <lineage>
        <taxon>Bacteria</taxon>
        <taxon>Bacillati</taxon>
        <taxon>Bacillota</taxon>
        <taxon>Bacilli</taxon>
        <taxon>Bacillales</taxon>
        <taxon>Bacillaceae</taxon>
        <taxon>Pontibacillus</taxon>
    </lineage>
</organism>
<reference evidence="1 2" key="1">
    <citation type="submission" date="2013-08" db="EMBL/GenBank/DDBJ databases">
        <authorList>
            <person name="Huang J."/>
            <person name="Wang G."/>
        </authorList>
    </citation>
    <scope>NUCLEOTIDE SEQUENCE [LARGE SCALE GENOMIC DNA]</scope>
    <source>
        <strain evidence="1 2">JSM 076056</strain>
    </source>
</reference>
<dbReference type="Gene3D" id="2.40.240.20">
    <property type="entry name" value="Hypothetical PUA domain-like, domain 1"/>
    <property type="match status" value="1"/>
</dbReference>